<name>A0AAU7LZX1_9BURK</name>
<keyword evidence="1" id="KW-0732">Signal</keyword>
<dbReference type="EMBL" id="CP157679">
    <property type="protein sequence ID" value="XBP73180.1"/>
    <property type="molecule type" value="Genomic_DNA"/>
</dbReference>
<dbReference type="RefSeq" id="WP_349283201.1">
    <property type="nucleotide sequence ID" value="NZ_CBCSCU010000064.1"/>
</dbReference>
<keyword evidence="2" id="KW-0614">Plasmid</keyword>
<evidence type="ECO:0000256" key="1">
    <source>
        <dbReference type="SAM" id="SignalP"/>
    </source>
</evidence>
<organism evidence="2">
    <name type="scientific">Polaromonas hydrogenivorans</name>
    <dbReference type="NCBI Taxonomy" id="335476"/>
    <lineage>
        <taxon>Bacteria</taxon>
        <taxon>Pseudomonadati</taxon>
        <taxon>Pseudomonadota</taxon>
        <taxon>Betaproteobacteria</taxon>
        <taxon>Burkholderiales</taxon>
        <taxon>Comamonadaceae</taxon>
        <taxon>Polaromonas</taxon>
    </lineage>
</organism>
<feature type="signal peptide" evidence="1">
    <location>
        <begin position="1"/>
        <end position="22"/>
    </location>
</feature>
<evidence type="ECO:0000313" key="2">
    <source>
        <dbReference type="EMBL" id="XBP73180.1"/>
    </source>
</evidence>
<reference evidence="2" key="1">
    <citation type="submission" date="2024-05" db="EMBL/GenBank/DDBJ databases">
        <authorList>
            <person name="Bunk B."/>
            <person name="Swiderski J."/>
            <person name="Sproer C."/>
            <person name="Thiel V."/>
        </authorList>
    </citation>
    <scope>NUCLEOTIDE SEQUENCE</scope>
    <source>
        <strain evidence="2">DSM 17735</strain>
        <plasmid evidence="2">p4</plasmid>
    </source>
</reference>
<protein>
    <submittedName>
        <fullName evidence="2">Uncharacterized protein</fullName>
    </submittedName>
</protein>
<gene>
    <name evidence="2" type="ORF">ABLV49_25625</name>
</gene>
<feature type="chain" id="PRO_5043761666" evidence="1">
    <location>
        <begin position="23"/>
        <end position="82"/>
    </location>
</feature>
<geneLocation type="plasmid" evidence="2">
    <name>p4</name>
</geneLocation>
<proteinExistence type="predicted"/>
<sequence>MDFILSVAAARALAMSWLASLADAPFMRHTGTPLLAARASLPRLASESGKQPLADLPGQRFEQLVLPAAPAVIAMNRLKPRR</sequence>
<dbReference type="AlphaFoldDB" id="A0AAU7LZX1"/>
<accession>A0AAU7LZX1</accession>